<proteinExistence type="predicted"/>
<dbReference type="EMBL" id="JACHWR010000002">
    <property type="protein sequence ID" value="MBB3042651.1"/>
    <property type="molecule type" value="Genomic_DNA"/>
</dbReference>
<accession>A0A7W4VVP9</accession>
<name>A0A7W4VVP9_9ACTN</name>
<protein>
    <submittedName>
        <fullName evidence="1">Uncharacterized protein</fullName>
    </submittedName>
</protein>
<evidence type="ECO:0000313" key="2">
    <source>
        <dbReference type="Proteomes" id="UP000589626"/>
    </source>
</evidence>
<sequence>MSDESLLEIEADPTVTHHACDHCEQAFQRVTGYVYRGGDAHAAYFASCYHHGCHEVFIDVVFSPTWEDGADDHVTFGCRVGPIEGQEHPGASLMTGAEAFADGPLFGRKLSREQALSHPLLPDFWSLVDHVLVNDEVVRDHIYGPDVRFA</sequence>
<gene>
    <name evidence="1" type="ORF">FHU40_002469</name>
</gene>
<dbReference type="AlphaFoldDB" id="A0A7W4VVP9"/>
<organism evidence="1 2">
    <name type="scientific">Nocardioides soli</name>
    <dbReference type="NCBI Taxonomy" id="1036020"/>
    <lineage>
        <taxon>Bacteria</taxon>
        <taxon>Bacillati</taxon>
        <taxon>Actinomycetota</taxon>
        <taxon>Actinomycetes</taxon>
        <taxon>Propionibacteriales</taxon>
        <taxon>Nocardioidaceae</taxon>
        <taxon>Nocardioides</taxon>
    </lineage>
</organism>
<dbReference type="Proteomes" id="UP000589626">
    <property type="component" value="Unassembled WGS sequence"/>
</dbReference>
<comment type="caution">
    <text evidence="1">The sequence shown here is derived from an EMBL/GenBank/DDBJ whole genome shotgun (WGS) entry which is preliminary data.</text>
</comment>
<dbReference type="RefSeq" id="WP_183592596.1">
    <property type="nucleotide sequence ID" value="NZ_JACHWR010000002.1"/>
</dbReference>
<reference evidence="1 2" key="1">
    <citation type="submission" date="2020-08" db="EMBL/GenBank/DDBJ databases">
        <title>Sequencing the genomes of 1000 actinobacteria strains.</title>
        <authorList>
            <person name="Klenk H.-P."/>
        </authorList>
    </citation>
    <scope>NUCLEOTIDE SEQUENCE [LARGE SCALE GENOMIC DNA]</scope>
    <source>
        <strain evidence="1 2">DSM 105498</strain>
    </source>
</reference>
<keyword evidence="2" id="KW-1185">Reference proteome</keyword>
<evidence type="ECO:0000313" key="1">
    <source>
        <dbReference type="EMBL" id="MBB3042651.1"/>
    </source>
</evidence>